<dbReference type="Proteomes" id="UP000278792">
    <property type="component" value="Unassembled WGS sequence"/>
</dbReference>
<feature type="domain" description="Macro" evidence="1">
    <location>
        <begin position="1"/>
        <end position="171"/>
    </location>
</feature>
<protein>
    <submittedName>
        <fullName evidence="2">Macro domain-containing protein</fullName>
    </submittedName>
</protein>
<dbReference type="PANTHER" id="PTHR11106">
    <property type="entry name" value="GANGLIOSIDE INDUCED DIFFERENTIATION ASSOCIATED PROTEIN 2-RELATED"/>
    <property type="match status" value="1"/>
</dbReference>
<dbReference type="CDD" id="cd02908">
    <property type="entry name" value="Macro_OAADPr_deacetylase"/>
    <property type="match status" value="1"/>
</dbReference>
<dbReference type="PANTHER" id="PTHR11106:SF27">
    <property type="entry name" value="MACRO DOMAIN-CONTAINING PROTEIN"/>
    <property type="match status" value="1"/>
</dbReference>
<proteinExistence type="predicted"/>
<evidence type="ECO:0000313" key="3">
    <source>
        <dbReference type="Proteomes" id="UP000278792"/>
    </source>
</evidence>
<dbReference type="Pfam" id="PF01661">
    <property type="entry name" value="Macro"/>
    <property type="match status" value="1"/>
</dbReference>
<dbReference type="RefSeq" id="WP_123783882.1">
    <property type="nucleotide sequence ID" value="NZ_RKIK01000158.1"/>
</dbReference>
<gene>
    <name evidence="2" type="ORF">EGH82_23135</name>
</gene>
<dbReference type="SMART" id="SM00506">
    <property type="entry name" value="A1pp"/>
    <property type="match status" value="1"/>
</dbReference>
<dbReference type="InterPro" id="IPR043472">
    <property type="entry name" value="Macro_dom-like"/>
</dbReference>
<dbReference type="AlphaFoldDB" id="A0A3N3DRU8"/>
<comment type="caution">
    <text evidence="2">The sequence shown here is derived from an EMBL/GenBank/DDBJ whole genome shotgun (WGS) entry which is preliminary data.</text>
</comment>
<dbReference type="PROSITE" id="PS51154">
    <property type="entry name" value="MACRO"/>
    <property type="match status" value="1"/>
</dbReference>
<evidence type="ECO:0000259" key="1">
    <source>
        <dbReference type="PROSITE" id="PS51154"/>
    </source>
</evidence>
<reference evidence="2 3" key="1">
    <citation type="submission" date="2018-11" db="EMBL/GenBank/DDBJ databases">
        <title>Vibrio ponticus strain CAIM 1751 pathogenic for the snapper Lutjanus guttatus.</title>
        <authorList>
            <person name="Soto-Rodriguez S."/>
            <person name="Lozano-Olvera R."/>
            <person name="Gomez-Gil B."/>
        </authorList>
    </citation>
    <scope>NUCLEOTIDE SEQUENCE [LARGE SCALE GENOMIC DNA]</scope>
    <source>
        <strain evidence="2 3">CAIM 1751</strain>
    </source>
</reference>
<name>A0A3N3DRU8_9VIBR</name>
<organism evidence="2 3">
    <name type="scientific">Vibrio ponticus</name>
    <dbReference type="NCBI Taxonomy" id="265668"/>
    <lineage>
        <taxon>Bacteria</taxon>
        <taxon>Pseudomonadati</taxon>
        <taxon>Pseudomonadota</taxon>
        <taxon>Gammaproteobacteria</taxon>
        <taxon>Vibrionales</taxon>
        <taxon>Vibrionaceae</taxon>
        <taxon>Vibrio</taxon>
    </lineage>
</organism>
<accession>A0A3N3DRU8</accession>
<dbReference type="EMBL" id="RKIK01000158">
    <property type="protein sequence ID" value="ROV57109.1"/>
    <property type="molecule type" value="Genomic_DNA"/>
</dbReference>
<dbReference type="Gene3D" id="3.40.220.10">
    <property type="entry name" value="Leucine Aminopeptidase, subunit E, domain 1"/>
    <property type="match status" value="1"/>
</dbReference>
<sequence>MPNIYVVNQDITTANVDAIVNAANPRLLGGGGVDGAIHRAAGSELLKACFAIEELNGKRCGYGDARITPAGNLKARYVIHAVGPIYANFSDPKAVLESAYQQALNLALQNNCITVALPAISCGVYGYPPHEAAEIAIKVCQRKEYKSLQMTFYLWGEDMLSIWQNELVKQR</sequence>
<dbReference type="InterPro" id="IPR002589">
    <property type="entry name" value="Macro_dom"/>
</dbReference>
<dbReference type="SUPFAM" id="SSF52949">
    <property type="entry name" value="Macro domain-like"/>
    <property type="match status" value="1"/>
</dbReference>
<evidence type="ECO:0000313" key="2">
    <source>
        <dbReference type="EMBL" id="ROV57109.1"/>
    </source>
</evidence>